<dbReference type="EMBL" id="QUAK01000076">
    <property type="protein sequence ID" value="RFU86010.1"/>
    <property type="molecule type" value="Genomic_DNA"/>
</dbReference>
<gene>
    <name evidence="3" type="ORF">DY218_13955</name>
</gene>
<evidence type="ECO:0000313" key="3">
    <source>
        <dbReference type="EMBL" id="RFU86010.1"/>
    </source>
</evidence>
<dbReference type="PANTHER" id="PTHR43662:SF3">
    <property type="entry name" value="DOMAIN PROTEIN, PUTATIVE (AFU_ORTHOLOGUE AFUA_6G11970)-RELATED"/>
    <property type="match status" value="1"/>
</dbReference>
<keyword evidence="4" id="KW-1185">Reference proteome</keyword>
<dbReference type="PANTHER" id="PTHR43662">
    <property type="match status" value="1"/>
</dbReference>
<organism evidence="3 4">
    <name type="scientific">Streptomyces triticagri</name>
    <dbReference type="NCBI Taxonomy" id="2293568"/>
    <lineage>
        <taxon>Bacteria</taxon>
        <taxon>Bacillati</taxon>
        <taxon>Actinomycetota</taxon>
        <taxon>Actinomycetes</taxon>
        <taxon>Kitasatosporales</taxon>
        <taxon>Streptomycetaceae</taxon>
        <taxon>Streptomyces</taxon>
    </lineage>
</organism>
<evidence type="ECO:0000259" key="2">
    <source>
        <dbReference type="Pfam" id="PF09362"/>
    </source>
</evidence>
<dbReference type="AlphaFoldDB" id="A0A372M5X5"/>
<protein>
    <submittedName>
        <fullName evidence="3">DUF1996 domain-containing protein</fullName>
    </submittedName>
</protein>
<dbReference type="RefSeq" id="WP_128556321.1">
    <property type="nucleotide sequence ID" value="NZ_QUAK01000076.1"/>
</dbReference>
<proteinExistence type="predicted"/>
<evidence type="ECO:0000256" key="1">
    <source>
        <dbReference type="SAM" id="MobiDB-lite"/>
    </source>
</evidence>
<name>A0A372M5X5_9ACTN</name>
<comment type="caution">
    <text evidence="3">The sequence shown here is derived from an EMBL/GenBank/DDBJ whole genome shotgun (WGS) entry which is preliminary data.</text>
</comment>
<feature type="region of interest" description="Disordered" evidence="1">
    <location>
        <begin position="47"/>
        <end position="102"/>
    </location>
</feature>
<evidence type="ECO:0000313" key="4">
    <source>
        <dbReference type="Proteomes" id="UP000263094"/>
    </source>
</evidence>
<reference evidence="3 4" key="1">
    <citation type="submission" date="2018-08" db="EMBL/GenBank/DDBJ databases">
        <title>Isolation, diversity and antifungal activity of Actinobacteria from wheat.</title>
        <authorList>
            <person name="Han C."/>
        </authorList>
    </citation>
    <scope>NUCLEOTIDE SEQUENCE [LARGE SCALE GENOMIC DNA]</scope>
    <source>
        <strain evidence="3 4">NEAU-YY421</strain>
    </source>
</reference>
<dbReference type="OrthoDB" id="581239at2"/>
<feature type="domain" description="DUF1996" evidence="2">
    <location>
        <begin position="125"/>
        <end position="340"/>
    </location>
</feature>
<feature type="compositionally biased region" description="Basic and acidic residues" evidence="1">
    <location>
        <begin position="59"/>
        <end position="70"/>
    </location>
</feature>
<sequence>MARRAKTARTAKTARRAKTVSRALIAGAVLLTSLGIGGIAVSANAEPAAGGSGGAVAGHQDHAGQAEGHKMRPSTKAAADDRNGDGYVPADEPVTGVKPSKADPPHRYFHEFQAHCFVGHTAPDDPVVYPGQPGKSHDHTFMGNTTTDAHSTTESLESGSTNCLAPGDKSAYWMPTMLNDGEPVLPVGEQTIYYKAGITDYTSVQPFPKGMRFVVGSPMQTAEEFRNHPGFVEGWECGEDYFNVDFPTDCPATENNQVNIRFQAPSCWDGKNLDSPDHQSHMAYPLVESGTNNNVCPDDHPVALPMIEFKMAFPVSGDLSGLSLASGPAYSFHYDFFSAWDDRTLAAMVDHCIVGGLQCDTRGYDQNNPDEGAVLDENHELP</sequence>
<dbReference type="Proteomes" id="UP000263094">
    <property type="component" value="Unassembled WGS sequence"/>
</dbReference>
<dbReference type="Pfam" id="PF09362">
    <property type="entry name" value="DUF1996"/>
    <property type="match status" value="1"/>
</dbReference>
<dbReference type="InterPro" id="IPR018535">
    <property type="entry name" value="DUF1996"/>
</dbReference>
<accession>A0A372M5X5</accession>